<name>A0A0F8BFW2_LARCR</name>
<feature type="region of interest" description="Disordered" evidence="1">
    <location>
        <begin position="146"/>
        <end position="165"/>
    </location>
</feature>
<dbReference type="EMBL" id="KQ040824">
    <property type="protein sequence ID" value="KKF34037.1"/>
    <property type="molecule type" value="Genomic_DNA"/>
</dbReference>
<organism evidence="2">
    <name type="scientific">Larimichthys crocea</name>
    <name type="common">Large yellow croaker</name>
    <name type="synonym">Pseudosciaena crocea</name>
    <dbReference type="NCBI Taxonomy" id="215358"/>
    <lineage>
        <taxon>Eukaryota</taxon>
        <taxon>Metazoa</taxon>
        <taxon>Chordata</taxon>
        <taxon>Craniata</taxon>
        <taxon>Vertebrata</taxon>
        <taxon>Euteleostomi</taxon>
        <taxon>Actinopterygii</taxon>
        <taxon>Neopterygii</taxon>
        <taxon>Teleostei</taxon>
        <taxon>Neoteleostei</taxon>
        <taxon>Acanthomorphata</taxon>
        <taxon>Eupercaria</taxon>
        <taxon>Sciaenidae</taxon>
        <taxon>Larimichthys</taxon>
    </lineage>
</organism>
<gene>
    <name evidence="2" type="ORF">EH28_00920</name>
</gene>
<feature type="region of interest" description="Disordered" evidence="1">
    <location>
        <begin position="1"/>
        <end position="97"/>
    </location>
</feature>
<feature type="compositionally biased region" description="Low complexity" evidence="1">
    <location>
        <begin position="61"/>
        <end position="89"/>
    </location>
</feature>
<proteinExistence type="predicted"/>
<feature type="region of interest" description="Disordered" evidence="1">
    <location>
        <begin position="288"/>
        <end position="324"/>
    </location>
</feature>
<sequence>MSRRTPPSSSPMPVQRQQPGQVIPGEGSSTSDPQGCQNLACKRQKKEASAQIKRLRKLQAQHQPSSSSEDQEEPQQQPQPQKKQPWPSEGPDGQPGYQHVLKLATALVEVRSLQGLSDTRVDGLILLWNHLPEQDKQRVVYPPRQGETGEAAQGKNTSCPGKESLQRWPSASRLVEAIYSQLWRLHLAATLFGGTTRTRWSLILSDYVAIREAVLASPRLMAQTDIQLFELNQRTLSQWFCWRQKETWRSVLEQGTGLISAPAVSVHPLPPAKGLSCVQVGQPFYFQIPEKQQPGPSNRGLPPPPPGHTVDHPGTSALPPPPPLPVVQQIPRTTAYRKRKAAQAVGAGLTCPPTKARRQSGQYTCSRCGRLKRIETGHTRIAAFKPSDKELVTAVVDIKECDERVRRYHFRHCRLVSDHVNCSPHPGPSGHLRQGSDDLAIPMLDAPAIQEIWCTQSPESFHLFQFIPETQSANQLEVRGSDGNPAL</sequence>
<feature type="compositionally biased region" description="Low complexity" evidence="1">
    <location>
        <begin position="1"/>
        <end position="13"/>
    </location>
</feature>
<feature type="compositionally biased region" description="Polar residues" evidence="1">
    <location>
        <begin position="27"/>
        <end position="37"/>
    </location>
</feature>
<protein>
    <submittedName>
        <fullName evidence="2">Uncharacterized protein</fullName>
    </submittedName>
</protein>
<evidence type="ECO:0000313" key="2">
    <source>
        <dbReference type="EMBL" id="KKF34037.1"/>
    </source>
</evidence>
<accession>A0A0F8BFW2</accession>
<evidence type="ECO:0000256" key="1">
    <source>
        <dbReference type="SAM" id="MobiDB-lite"/>
    </source>
</evidence>
<dbReference type="AlphaFoldDB" id="A0A0F8BFW2"/>
<reference evidence="2" key="1">
    <citation type="journal article" date="2015" name="PLoS Genet.">
        <title>Genome Sequencing of the Perciform Fish Larimichthys crocea Provides Insights into Molecular and Genetic Mechanisms of Stress Adaptation.</title>
        <authorList>
            <person name="Ao J."/>
            <person name="Mu Y."/>
            <person name="Xiang L.X."/>
            <person name="Fan D."/>
            <person name="Feng M."/>
            <person name="Zhang S."/>
            <person name="Shi Q."/>
            <person name="Zhu L.Y."/>
            <person name="Li T."/>
            <person name="Ding Y."/>
            <person name="Nie L."/>
            <person name="Li Q."/>
            <person name="Dong W.R."/>
            <person name="Jiang L."/>
            <person name="Sun B."/>
            <person name="Zhang X."/>
            <person name="Li M."/>
            <person name="Zhang H.Q."/>
            <person name="Xie S."/>
            <person name="Zhu Y."/>
            <person name="Jiang X."/>
            <person name="Wang X."/>
            <person name="Mu P."/>
            <person name="Chen W."/>
            <person name="Yue Z."/>
            <person name="Wang Z."/>
            <person name="Wang J."/>
            <person name="Shao J.Z."/>
            <person name="Chen X."/>
        </authorList>
    </citation>
    <scope>NUCLEOTIDE SEQUENCE [LARGE SCALE GENOMIC DNA]</scope>
    <source>
        <strain evidence="2">SSNF</strain>
        <tissue evidence="2">Blood</tissue>
    </source>
</reference>